<feature type="domain" description="DALR anticodon binding" evidence="12">
    <location>
        <begin position="499"/>
        <end position="614"/>
    </location>
</feature>
<evidence type="ECO:0000256" key="5">
    <source>
        <dbReference type="ARBA" id="ARBA00022840"/>
    </source>
</evidence>
<sequence length="614" mass="69340">MNTDESKYSFPENSIAYTIQAELANAASELLGSDIAQEIIHLERPGDTSHGDFASNIAMTLTKTLKKNPREIAEILIDNFSAPEIEAEIAGPGFINFKITTDALMHNLKSVLSGECNSFDSYKELKVILEFGDPNPFKAFHIGHLYTTIFGEAVSRLHEIQGATVKRADYFGDVGMHVAKSLWGILQKFEDEKIGLEELKSKSLQERIAFLGEGYARGAAEFKDNPESHDDMKELNVLGFMAAQKNLERTQNFKPIIDYSEFRKTHNYSTEEIEELYIEGRSWSLEYFVSIFQRLGTTHDLYFPESYVAEKGLSYVHEYLKKGIFEESDGAIIFNGEKHGLHTRVFVNKLGLPTYEAKDLGLAPTKYEAFNYDKSVIMTANEINAYFQVILKALSFINPELEKKTHHIGHGFVKLPEGKMSSRTGNIITGESLIEESKKRLHEIVQNSEKIPAEKKDETTEKIAIGAVKYAFLKARIGSDIIFDFDETLSFEGNSGPYLQYTYARCKSILEKTGSETSYPTELVEMNTYENSLLRHFVHFSQILLDAVENYSPHIVCTYLFELAQKYNSFYAHCPIQDAETDNMKNLRITITIATANILSIGLGVLGIDTVEKM</sequence>
<keyword evidence="3 10" id="KW-0436">Ligase</keyword>
<evidence type="ECO:0000259" key="12">
    <source>
        <dbReference type="SMART" id="SM00836"/>
    </source>
</evidence>
<evidence type="ECO:0000256" key="1">
    <source>
        <dbReference type="ARBA" id="ARBA00005594"/>
    </source>
</evidence>
<dbReference type="PRINTS" id="PR01038">
    <property type="entry name" value="TRNASYNTHARG"/>
</dbReference>
<reference evidence="14" key="2">
    <citation type="journal article" date="2021" name="Microbiome">
        <title>Successional dynamics and alternative stable states in a saline activated sludge microbial community over 9 years.</title>
        <authorList>
            <person name="Wang Y."/>
            <person name="Ye J."/>
            <person name="Ju F."/>
            <person name="Liu L."/>
            <person name="Boyd J.A."/>
            <person name="Deng Y."/>
            <person name="Parks D.H."/>
            <person name="Jiang X."/>
            <person name="Yin X."/>
            <person name="Woodcroft B.J."/>
            <person name="Tyson G.W."/>
            <person name="Hugenholtz P."/>
            <person name="Polz M.F."/>
            <person name="Zhang T."/>
        </authorList>
    </citation>
    <scope>NUCLEOTIDE SEQUENCE</scope>
    <source>
        <strain evidence="14">HKST-UBA11</strain>
    </source>
</reference>
<keyword evidence="4 10" id="KW-0547">Nucleotide-binding</keyword>
<dbReference type="GO" id="GO:0005737">
    <property type="term" value="C:cytoplasm"/>
    <property type="evidence" value="ECO:0007669"/>
    <property type="project" value="UniProtKB-UniRule"/>
</dbReference>
<reference evidence="14" key="1">
    <citation type="submission" date="2020-04" db="EMBL/GenBank/DDBJ databases">
        <authorList>
            <person name="Zhang T."/>
        </authorList>
    </citation>
    <scope>NUCLEOTIDE SEQUENCE</scope>
    <source>
        <strain evidence="14">HKST-UBA11</strain>
    </source>
</reference>
<evidence type="ECO:0000256" key="6">
    <source>
        <dbReference type="ARBA" id="ARBA00022917"/>
    </source>
</evidence>
<dbReference type="InterPro" id="IPR008909">
    <property type="entry name" value="DALR_anticod-bd"/>
</dbReference>
<dbReference type="SMART" id="SM01016">
    <property type="entry name" value="Arg_tRNA_synt_N"/>
    <property type="match status" value="1"/>
</dbReference>
<dbReference type="AlphaFoldDB" id="A0A955RK14"/>
<keyword evidence="7 10" id="KW-0030">Aminoacyl-tRNA synthetase</keyword>
<comment type="caution">
    <text evidence="14">The sequence shown here is derived from an EMBL/GenBank/DDBJ whole genome shotgun (WGS) entry which is preliminary data.</text>
</comment>
<dbReference type="Gene3D" id="1.10.730.10">
    <property type="entry name" value="Isoleucyl-tRNA Synthetase, Domain 1"/>
    <property type="match status" value="1"/>
</dbReference>
<dbReference type="Pfam" id="PF05746">
    <property type="entry name" value="DALR_1"/>
    <property type="match status" value="1"/>
</dbReference>
<evidence type="ECO:0000256" key="11">
    <source>
        <dbReference type="SAM" id="Phobius"/>
    </source>
</evidence>
<dbReference type="PANTHER" id="PTHR11956">
    <property type="entry name" value="ARGINYL-TRNA SYNTHETASE"/>
    <property type="match status" value="1"/>
</dbReference>
<feature type="domain" description="Arginyl tRNA synthetase N-terminal" evidence="13">
    <location>
        <begin position="17"/>
        <end position="99"/>
    </location>
</feature>
<evidence type="ECO:0000256" key="3">
    <source>
        <dbReference type="ARBA" id="ARBA00022598"/>
    </source>
</evidence>
<dbReference type="SUPFAM" id="SSF47323">
    <property type="entry name" value="Anticodon-binding domain of a subclass of class I aminoacyl-tRNA synthetases"/>
    <property type="match status" value="1"/>
</dbReference>
<dbReference type="FunFam" id="1.10.730.10:FF:000006">
    <property type="entry name" value="Arginyl-tRNA synthetase 2, mitochondrial"/>
    <property type="match status" value="1"/>
</dbReference>
<evidence type="ECO:0000256" key="8">
    <source>
        <dbReference type="ARBA" id="ARBA00049339"/>
    </source>
</evidence>
<dbReference type="Proteomes" id="UP000754563">
    <property type="component" value="Unassembled WGS sequence"/>
</dbReference>
<dbReference type="InterPro" id="IPR036695">
    <property type="entry name" value="Arg-tRNA-synth_N_sf"/>
</dbReference>
<evidence type="ECO:0000256" key="9">
    <source>
        <dbReference type="NCBIfam" id="TIGR00456"/>
    </source>
</evidence>
<keyword evidence="6 10" id="KW-0648">Protein biosynthesis</keyword>
<keyword evidence="11" id="KW-0472">Membrane</keyword>
<dbReference type="InterPro" id="IPR014729">
    <property type="entry name" value="Rossmann-like_a/b/a_fold"/>
</dbReference>
<comment type="catalytic activity">
    <reaction evidence="8">
        <text>tRNA(Arg) + L-arginine + ATP = L-arginyl-tRNA(Arg) + AMP + diphosphate</text>
        <dbReference type="Rhea" id="RHEA:20301"/>
        <dbReference type="Rhea" id="RHEA-COMP:9658"/>
        <dbReference type="Rhea" id="RHEA-COMP:9673"/>
        <dbReference type="ChEBI" id="CHEBI:30616"/>
        <dbReference type="ChEBI" id="CHEBI:32682"/>
        <dbReference type="ChEBI" id="CHEBI:33019"/>
        <dbReference type="ChEBI" id="CHEBI:78442"/>
        <dbReference type="ChEBI" id="CHEBI:78513"/>
        <dbReference type="ChEBI" id="CHEBI:456215"/>
        <dbReference type="EC" id="6.1.1.19"/>
    </reaction>
</comment>
<evidence type="ECO:0000256" key="4">
    <source>
        <dbReference type="ARBA" id="ARBA00022741"/>
    </source>
</evidence>
<dbReference type="PANTHER" id="PTHR11956:SF5">
    <property type="entry name" value="ARGININE--TRNA LIGASE, CYTOPLASMIC"/>
    <property type="match status" value="1"/>
</dbReference>
<dbReference type="EMBL" id="JAGQLH010000018">
    <property type="protein sequence ID" value="MCA9385404.1"/>
    <property type="molecule type" value="Genomic_DNA"/>
</dbReference>
<evidence type="ECO:0000256" key="10">
    <source>
        <dbReference type="RuleBase" id="RU363038"/>
    </source>
</evidence>
<protein>
    <recommendedName>
        <fullName evidence="2 9">Arginine--tRNA ligase</fullName>
        <ecNumber evidence="2 9">6.1.1.19</ecNumber>
    </recommendedName>
</protein>
<evidence type="ECO:0000256" key="2">
    <source>
        <dbReference type="ARBA" id="ARBA00012837"/>
    </source>
</evidence>
<comment type="similarity">
    <text evidence="1 10">Belongs to the class-I aminoacyl-tRNA synthetase family.</text>
</comment>
<dbReference type="GO" id="GO:0006420">
    <property type="term" value="P:arginyl-tRNA aminoacylation"/>
    <property type="evidence" value="ECO:0007669"/>
    <property type="project" value="UniProtKB-UniRule"/>
</dbReference>
<dbReference type="Pfam" id="PF03485">
    <property type="entry name" value="Arg_tRNA_synt_N"/>
    <property type="match status" value="1"/>
</dbReference>
<evidence type="ECO:0000259" key="13">
    <source>
        <dbReference type="SMART" id="SM01016"/>
    </source>
</evidence>
<dbReference type="NCBIfam" id="TIGR00456">
    <property type="entry name" value="argS"/>
    <property type="match status" value="1"/>
</dbReference>
<evidence type="ECO:0000313" key="15">
    <source>
        <dbReference type="Proteomes" id="UP000754563"/>
    </source>
</evidence>
<dbReference type="InterPro" id="IPR009080">
    <property type="entry name" value="tRNAsynth_Ia_anticodon-bd"/>
</dbReference>
<accession>A0A955RK14</accession>
<dbReference type="InterPro" id="IPR035684">
    <property type="entry name" value="ArgRS_core"/>
</dbReference>
<keyword evidence="11" id="KW-0812">Transmembrane</keyword>
<keyword evidence="5 10" id="KW-0067">ATP-binding</keyword>
<dbReference type="GO" id="GO:0004814">
    <property type="term" value="F:arginine-tRNA ligase activity"/>
    <property type="evidence" value="ECO:0007669"/>
    <property type="project" value="UniProtKB-UniRule"/>
</dbReference>
<dbReference type="SUPFAM" id="SSF55190">
    <property type="entry name" value="Arginyl-tRNA synthetase (ArgRS), N-terminal 'additional' domain"/>
    <property type="match status" value="1"/>
</dbReference>
<dbReference type="Pfam" id="PF00750">
    <property type="entry name" value="tRNA-synt_1d"/>
    <property type="match status" value="1"/>
</dbReference>
<dbReference type="SUPFAM" id="SSF52374">
    <property type="entry name" value="Nucleotidylyl transferase"/>
    <property type="match status" value="1"/>
</dbReference>
<evidence type="ECO:0000313" key="14">
    <source>
        <dbReference type="EMBL" id="MCA9385404.1"/>
    </source>
</evidence>
<dbReference type="InterPro" id="IPR001278">
    <property type="entry name" value="Arg-tRNA-ligase"/>
</dbReference>
<dbReference type="SMART" id="SM00836">
    <property type="entry name" value="DALR_1"/>
    <property type="match status" value="1"/>
</dbReference>
<organism evidence="14 15">
    <name type="scientific">Candidatus Dojkabacteria bacterium</name>
    <dbReference type="NCBI Taxonomy" id="2099670"/>
    <lineage>
        <taxon>Bacteria</taxon>
        <taxon>Candidatus Dojkabacteria</taxon>
    </lineage>
</organism>
<proteinExistence type="inferred from homology"/>
<keyword evidence="11" id="KW-1133">Transmembrane helix</keyword>
<name>A0A955RK14_9BACT</name>
<dbReference type="GO" id="GO:0005524">
    <property type="term" value="F:ATP binding"/>
    <property type="evidence" value="ECO:0007669"/>
    <property type="project" value="UniProtKB-KW"/>
</dbReference>
<dbReference type="EC" id="6.1.1.19" evidence="2 9"/>
<dbReference type="InterPro" id="IPR005148">
    <property type="entry name" value="Arg-tRNA-synth_N"/>
</dbReference>
<gene>
    <name evidence="14" type="primary">argS</name>
    <name evidence="14" type="ORF">KC717_02025</name>
</gene>
<dbReference type="Gene3D" id="3.30.1360.70">
    <property type="entry name" value="Arginyl tRNA synthetase N-terminal domain"/>
    <property type="match status" value="1"/>
</dbReference>
<evidence type="ECO:0000256" key="7">
    <source>
        <dbReference type="ARBA" id="ARBA00023146"/>
    </source>
</evidence>
<dbReference type="Gene3D" id="3.40.50.620">
    <property type="entry name" value="HUPs"/>
    <property type="match status" value="1"/>
</dbReference>
<feature type="transmembrane region" description="Helical" evidence="11">
    <location>
        <begin position="587"/>
        <end position="608"/>
    </location>
</feature>